<name>A0A2M7U2D8_9BACT</name>
<feature type="non-terminal residue" evidence="2">
    <location>
        <position position="1"/>
    </location>
</feature>
<proteinExistence type="predicted"/>
<keyword evidence="1" id="KW-0812">Transmembrane</keyword>
<dbReference type="EMBL" id="PFOD01000080">
    <property type="protein sequence ID" value="PIZ64440.1"/>
    <property type="molecule type" value="Genomic_DNA"/>
</dbReference>
<protein>
    <submittedName>
        <fullName evidence="2">Uncharacterized protein</fullName>
    </submittedName>
</protein>
<reference evidence="3" key="1">
    <citation type="submission" date="2017-09" db="EMBL/GenBank/DDBJ databases">
        <title>Depth-based differentiation of microbial function through sediment-hosted aquifers and enrichment of novel symbionts in the deep terrestrial subsurface.</title>
        <authorList>
            <person name="Probst A.J."/>
            <person name="Ladd B."/>
            <person name="Jarett J.K."/>
            <person name="Geller-Mcgrath D.E."/>
            <person name="Sieber C.M.K."/>
            <person name="Emerson J.B."/>
            <person name="Anantharaman K."/>
            <person name="Thomas B.C."/>
            <person name="Malmstrom R."/>
            <person name="Stieglmeier M."/>
            <person name="Klingl A."/>
            <person name="Woyke T."/>
            <person name="Ryan C.M."/>
            <person name="Banfield J.F."/>
        </authorList>
    </citation>
    <scope>NUCLEOTIDE SEQUENCE [LARGE SCALE GENOMIC DNA]</scope>
</reference>
<feature type="transmembrane region" description="Helical" evidence="1">
    <location>
        <begin position="31"/>
        <end position="51"/>
    </location>
</feature>
<sequence length="158" mass="17675">LLAFEFESAASIGFIGVLAVLFSLNVGEVDIAYDFLVILSLVSFIPLTFYLRKEFLKLKEAEKEILVLRKTASTPPSGIVEDILLNKIHNFSANLRQPINDIKQLTHHLVNHDSKTEREKLQSRVIACSEEALRSLKRFEDETTGTVSTVTSNKTQAA</sequence>
<keyword evidence="1" id="KW-0472">Membrane</keyword>
<evidence type="ECO:0000313" key="2">
    <source>
        <dbReference type="EMBL" id="PIZ64440.1"/>
    </source>
</evidence>
<organism evidence="2 3">
    <name type="scientific">Candidatus Roizmanbacteria bacterium CG_4_10_14_0_2_um_filter_36_9</name>
    <dbReference type="NCBI Taxonomy" id="1974823"/>
    <lineage>
        <taxon>Bacteria</taxon>
        <taxon>Candidatus Roizmaniibacteriota</taxon>
    </lineage>
</organism>
<evidence type="ECO:0000256" key="1">
    <source>
        <dbReference type="SAM" id="Phobius"/>
    </source>
</evidence>
<dbReference type="AlphaFoldDB" id="A0A2M7U2D8"/>
<comment type="caution">
    <text evidence="2">The sequence shown here is derived from an EMBL/GenBank/DDBJ whole genome shotgun (WGS) entry which is preliminary data.</text>
</comment>
<gene>
    <name evidence="2" type="ORF">COY14_04790</name>
</gene>
<evidence type="ECO:0000313" key="3">
    <source>
        <dbReference type="Proteomes" id="UP000230027"/>
    </source>
</evidence>
<dbReference type="Proteomes" id="UP000230027">
    <property type="component" value="Unassembled WGS sequence"/>
</dbReference>
<accession>A0A2M7U2D8</accession>
<feature type="transmembrane region" description="Helical" evidence="1">
    <location>
        <begin position="7"/>
        <end position="25"/>
    </location>
</feature>
<keyword evidence="1" id="KW-1133">Transmembrane helix</keyword>